<evidence type="ECO:0000313" key="1">
    <source>
        <dbReference type="EMBL" id="GGK37740.1"/>
    </source>
</evidence>
<sequence>MSVLGVWGTVLVAVWGGPAAAPPADPAAALAAALPGADAEEVRAGLREAARSAGAPERVVARRILAEVEADRAQGAAEAAARPRGGSAGDRRLVPARRVGDAYYTPASTGGVDHGHVGLYTAVDQITESVVGQRVHTIPYHGRWVRPGAVLFEIRASDSQRGAASGWALSRVGRDAYSLNFATNRLTGHTGAKNCSKLIWSAYRVTGGMDLDANGGAGVYPRDVRDAAQSTTYRVIGR</sequence>
<organism evidence="1 2">
    <name type="scientific">Pilimelia terevasa</name>
    <dbReference type="NCBI Taxonomy" id="53372"/>
    <lineage>
        <taxon>Bacteria</taxon>
        <taxon>Bacillati</taxon>
        <taxon>Actinomycetota</taxon>
        <taxon>Actinomycetes</taxon>
        <taxon>Micromonosporales</taxon>
        <taxon>Micromonosporaceae</taxon>
        <taxon>Pilimelia</taxon>
    </lineage>
</organism>
<dbReference type="EMBL" id="BMQC01000013">
    <property type="protein sequence ID" value="GGK37740.1"/>
    <property type="molecule type" value="Genomic_DNA"/>
</dbReference>
<comment type="caution">
    <text evidence="1">The sequence shown here is derived from an EMBL/GenBank/DDBJ whole genome shotgun (WGS) entry which is preliminary data.</text>
</comment>
<reference evidence="1" key="2">
    <citation type="submission" date="2020-09" db="EMBL/GenBank/DDBJ databases">
        <authorList>
            <person name="Sun Q."/>
            <person name="Ohkuma M."/>
        </authorList>
    </citation>
    <scope>NUCLEOTIDE SEQUENCE</scope>
    <source>
        <strain evidence="1">JCM 3091</strain>
    </source>
</reference>
<dbReference type="Proteomes" id="UP000662200">
    <property type="component" value="Unassembled WGS sequence"/>
</dbReference>
<keyword evidence="2" id="KW-1185">Reference proteome</keyword>
<evidence type="ECO:0000313" key="2">
    <source>
        <dbReference type="Proteomes" id="UP000662200"/>
    </source>
</evidence>
<protein>
    <submittedName>
        <fullName evidence="1">Uncharacterized protein</fullName>
    </submittedName>
</protein>
<dbReference type="RefSeq" id="WP_189115259.1">
    <property type="nucleotide sequence ID" value="NZ_BMQC01000013.1"/>
</dbReference>
<dbReference type="AlphaFoldDB" id="A0A8J3FJ76"/>
<gene>
    <name evidence="1" type="ORF">GCM10010124_33180</name>
</gene>
<dbReference type="InterPro" id="IPR038765">
    <property type="entry name" value="Papain-like_cys_pep_sf"/>
</dbReference>
<dbReference type="SUPFAM" id="SSF54001">
    <property type="entry name" value="Cysteine proteinases"/>
    <property type="match status" value="1"/>
</dbReference>
<name>A0A8J3FJ76_9ACTN</name>
<accession>A0A8J3FJ76</accession>
<dbReference type="Gene3D" id="3.90.1720.10">
    <property type="entry name" value="endopeptidase domain like (from Nostoc punctiforme)"/>
    <property type="match status" value="1"/>
</dbReference>
<proteinExistence type="predicted"/>
<reference evidence="1" key="1">
    <citation type="journal article" date="2014" name="Int. J. Syst. Evol. Microbiol.">
        <title>Complete genome sequence of Corynebacterium casei LMG S-19264T (=DSM 44701T), isolated from a smear-ripened cheese.</title>
        <authorList>
            <consortium name="US DOE Joint Genome Institute (JGI-PGF)"/>
            <person name="Walter F."/>
            <person name="Albersmeier A."/>
            <person name="Kalinowski J."/>
            <person name="Ruckert C."/>
        </authorList>
    </citation>
    <scope>NUCLEOTIDE SEQUENCE</scope>
    <source>
        <strain evidence="1">JCM 3091</strain>
    </source>
</reference>